<accession>A0A9W4ULW6</accession>
<proteinExistence type="predicted"/>
<dbReference type="AlphaFoldDB" id="A0A9W4ULW6"/>
<dbReference type="OrthoDB" id="10006218at2759"/>
<dbReference type="PANTHER" id="PTHR32026">
    <property type="entry name" value="METHYLTRANSFERASE-LIKE PROTEIN 24"/>
    <property type="match status" value="1"/>
</dbReference>
<gene>
    <name evidence="2" type="ORF">PDIGIT_LOCUS12207</name>
</gene>
<dbReference type="PANTHER" id="PTHR32026:SF10">
    <property type="entry name" value="METHYLTRANSFERASE-LIKE PROTEIN 24-RELATED"/>
    <property type="match status" value="1"/>
</dbReference>
<evidence type="ECO:0000313" key="2">
    <source>
        <dbReference type="EMBL" id="CAI6339068.1"/>
    </source>
</evidence>
<evidence type="ECO:0000259" key="1">
    <source>
        <dbReference type="Pfam" id="PF13383"/>
    </source>
</evidence>
<dbReference type="InterPro" id="IPR026913">
    <property type="entry name" value="METTL24"/>
</dbReference>
<feature type="domain" description="Methyltransferase" evidence="1">
    <location>
        <begin position="82"/>
        <end position="262"/>
    </location>
</feature>
<sequence length="348" mass="39236">MTLRSYIGRMALAGVVAFICIITFFQDGDSSLVSSLPSIPRPNPSPSAPRKFASLRDRIQLSELSWKRTVSQRHQMISAMPNAVVKPWPKDWTEEPGNLVMWDYFPAAWSCPHDVQRVGRLGDGGKWVCGMSVYESLPAPASWTGSAGVPSGGQEGLVVYSFGINGDSSFEAELLERVPSARIWGFDFSVNGWGPQITSAVSQRTFFKKAGIGAKDEPHLTTNGPLYTLQSLMASNNHTYIDVLKIDVEGNEFKSLEAFMDHVRREWKHGGDGVLPIGQVMIEIHANEKYISFPNFRRWWERLEGMGMRATWIELNLLRVTLFQDPKPDCTEYVWVNAKDQQNKLWYE</sequence>
<protein>
    <recommendedName>
        <fullName evidence="1">Methyltransferase domain-containing protein</fullName>
    </recommendedName>
</protein>
<keyword evidence="3" id="KW-1185">Reference proteome</keyword>
<dbReference type="EMBL" id="CAOQHR010000008">
    <property type="protein sequence ID" value="CAI6339068.1"/>
    <property type="molecule type" value="Genomic_DNA"/>
</dbReference>
<comment type="caution">
    <text evidence="2">The sequence shown here is derived from an EMBL/GenBank/DDBJ whole genome shotgun (WGS) entry which is preliminary data.</text>
</comment>
<name>A0A9W4ULW6_9PLEO</name>
<organism evidence="2 3">
    <name type="scientific">Periconia digitata</name>
    <dbReference type="NCBI Taxonomy" id="1303443"/>
    <lineage>
        <taxon>Eukaryota</taxon>
        <taxon>Fungi</taxon>
        <taxon>Dikarya</taxon>
        <taxon>Ascomycota</taxon>
        <taxon>Pezizomycotina</taxon>
        <taxon>Dothideomycetes</taxon>
        <taxon>Pleosporomycetidae</taxon>
        <taxon>Pleosporales</taxon>
        <taxon>Massarineae</taxon>
        <taxon>Periconiaceae</taxon>
        <taxon>Periconia</taxon>
    </lineage>
</organism>
<dbReference type="Proteomes" id="UP001152607">
    <property type="component" value="Unassembled WGS sequence"/>
</dbReference>
<evidence type="ECO:0000313" key="3">
    <source>
        <dbReference type="Proteomes" id="UP001152607"/>
    </source>
</evidence>
<reference evidence="2" key="1">
    <citation type="submission" date="2023-01" db="EMBL/GenBank/DDBJ databases">
        <authorList>
            <person name="Van Ghelder C."/>
            <person name="Rancurel C."/>
        </authorList>
    </citation>
    <scope>NUCLEOTIDE SEQUENCE</scope>
    <source>
        <strain evidence="2">CNCM I-4278</strain>
    </source>
</reference>
<dbReference type="Pfam" id="PF13383">
    <property type="entry name" value="Methyltransf_22"/>
    <property type="match status" value="1"/>
</dbReference>
<dbReference type="InterPro" id="IPR025714">
    <property type="entry name" value="Methyltranfer_dom"/>
</dbReference>